<feature type="domain" description="TonB-dependent receptor-like beta-barrel" evidence="11">
    <location>
        <begin position="410"/>
        <end position="876"/>
    </location>
</feature>
<keyword evidence="14" id="KW-1185">Reference proteome</keyword>
<dbReference type="RefSeq" id="WP_169658294.1">
    <property type="nucleotide sequence ID" value="NZ_JABANE010000054.1"/>
</dbReference>
<dbReference type="SUPFAM" id="SSF56935">
    <property type="entry name" value="Porins"/>
    <property type="match status" value="1"/>
</dbReference>
<evidence type="ECO:0000256" key="1">
    <source>
        <dbReference type="ARBA" id="ARBA00004571"/>
    </source>
</evidence>
<dbReference type="Gene3D" id="2.170.130.10">
    <property type="entry name" value="TonB-dependent receptor, plug domain"/>
    <property type="match status" value="1"/>
</dbReference>
<evidence type="ECO:0000256" key="10">
    <source>
        <dbReference type="SAM" id="SignalP"/>
    </source>
</evidence>
<dbReference type="Gene3D" id="2.60.40.1120">
    <property type="entry name" value="Carboxypeptidase-like, regulatory domain"/>
    <property type="match status" value="1"/>
</dbReference>
<comment type="similarity">
    <text evidence="8 9">Belongs to the TonB-dependent receptor family.</text>
</comment>
<feature type="domain" description="TonB-dependent receptor plug" evidence="12">
    <location>
        <begin position="124"/>
        <end position="229"/>
    </location>
</feature>
<dbReference type="Gene3D" id="2.40.170.20">
    <property type="entry name" value="TonB-dependent receptor, beta-barrel domain"/>
    <property type="match status" value="1"/>
</dbReference>
<keyword evidence="13" id="KW-0675">Receptor</keyword>
<dbReference type="InterPro" id="IPR039426">
    <property type="entry name" value="TonB-dep_rcpt-like"/>
</dbReference>
<name>A0A7X9RWS4_9BACT</name>
<keyword evidence="10" id="KW-0732">Signal</keyword>
<sequence length="925" mass="105184">MYKSLLLMIIFHLTTFLASAQVIKGTITDKNGEALIGASVVVEGTTNGAIVGLDGTYIIKGTNNSSLNLKASFVGFKTQIKSVTVSGETVVDFVLKEDHQELAEVEVRASRELDTDASARATEQHSPMVLNVVSASTIELSPDLNVADVMQRVSGVSLEQNNSGVGSFAIVRGMPKRYSYTLVNGVKIPSPDNKNRYVPLDMFPSELLDRVEVTKALTPSMEGDAVGGAMNLIMKNAKDRFSFKINASGGMNTLFLKDGGQPFLTYDQSLTNKIAPHDRAVEGYSATFNDFTTDNLVPKETYNPIDFNLGASVSNRFLDGKLGVVLAGSLQKLHRGSDTHVYDVGYNQITNLVDLETYEYRQYSSAMTRGGVHNKIDYVFNNKHSISLYNALIYEREDQVRETVRYRLWDGEYDPESQSGTATFVTRIRTTEQKIQNSTLQGKHQILPAWKLDWSAVYSLATRNRPDQTIFTRNAAFVNGVPNQVRVEDFGSQYRIWEDNSDRDYSAYINNTVDLDRFGELKVGGMYRNKERTNNYIRYNFKPLNNETKTGEDWKYNEVDWSLSNPKGGRTNPLNYDAHENILAYYVEYKYEPSQRTEIVGGVRVEHTDQGYTLRHPPYEMDPEGGQEYVDYLPSLHFRYKLNENSNLRASYFRSVIRPGFFEIVPYSIGEEVTDTGIDEKGNPDLKRTIADNIDLRYEVFPGVRDNLFIGLFYKNIQDPIESGVKRDERGRTYLQPDNFGSAVNYGLEIDATKYFRNFGIKANYTYTQSSITTTKILYVRDDPNDPSSNNKPVDVDQTRPLQGQSAHIGNVSLLYKNQKMGLDIQLANVFTGKRIDQVVRYYEKDFWQEARWQMDFSMEKHFDFGLTFFVKARNLLDTPLVLYVDQELNERQSKYPKQGNPGDPLKVRDERYGRNFQLGIKYKL</sequence>
<keyword evidence="6 8" id="KW-0472">Membrane</keyword>
<dbReference type="Pfam" id="PF00593">
    <property type="entry name" value="TonB_dep_Rec_b-barrel"/>
    <property type="match status" value="1"/>
</dbReference>
<dbReference type="Pfam" id="PF13715">
    <property type="entry name" value="CarbopepD_reg_2"/>
    <property type="match status" value="1"/>
</dbReference>
<organism evidence="13 14">
    <name type="scientific">Flammeovirga aprica JL-4</name>
    <dbReference type="NCBI Taxonomy" id="694437"/>
    <lineage>
        <taxon>Bacteria</taxon>
        <taxon>Pseudomonadati</taxon>
        <taxon>Bacteroidota</taxon>
        <taxon>Cytophagia</taxon>
        <taxon>Cytophagales</taxon>
        <taxon>Flammeovirgaceae</taxon>
        <taxon>Flammeovirga</taxon>
    </lineage>
</organism>
<keyword evidence="4 8" id="KW-0812">Transmembrane</keyword>
<evidence type="ECO:0000256" key="2">
    <source>
        <dbReference type="ARBA" id="ARBA00022448"/>
    </source>
</evidence>
<evidence type="ECO:0000313" key="14">
    <source>
        <dbReference type="Proteomes" id="UP000576082"/>
    </source>
</evidence>
<evidence type="ECO:0000256" key="8">
    <source>
        <dbReference type="PROSITE-ProRule" id="PRU01360"/>
    </source>
</evidence>
<comment type="subcellular location">
    <subcellularLocation>
        <location evidence="1 8">Cell outer membrane</location>
        <topology evidence="1 8">Multi-pass membrane protein</topology>
    </subcellularLocation>
</comment>
<dbReference type="PANTHER" id="PTHR40980:SF4">
    <property type="entry name" value="TONB-DEPENDENT RECEPTOR-LIKE BETA-BARREL DOMAIN-CONTAINING PROTEIN"/>
    <property type="match status" value="1"/>
</dbReference>
<evidence type="ECO:0000259" key="11">
    <source>
        <dbReference type="Pfam" id="PF00593"/>
    </source>
</evidence>
<dbReference type="InterPro" id="IPR000531">
    <property type="entry name" value="Beta-barrel_TonB"/>
</dbReference>
<comment type="caution">
    <text evidence="13">The sequence shown here is derived from an EMBL/GenBank/DDBJ whole genome shotgun (WGS) entry which is preliminary data.</text>
</comment>
<keyword evidence="3 8" id="KW-1134">Transmembrane beta strand</keyword>
<evidence type="ECO:0000256" key="7">
    <source>
        <dbReference type="ARBA" id="ARBA00023237"/>
    </source>
</evidence>
<feature type="chain" id="PRO_5031297850" evidence="10">
    <location>
        <begin position="21"/>
        <end position="925"/>
    </location>
</feature>
<dbReference type="InterPro" id="IPR037066">
    <property type="entry name" value="Plug_dom_sf"/>
</dbReference>
<dbReference type="PROSITE" id="PS52016">
    <property type="entry name" value="TONB_DEPENDENT_REC_3"/>
    <property type="match status" value="1"/>
</dbReference>
<evidence type="ECO:0000256" key="4">
    <source>
        <dbReference type="ARBA" id="ARBA00022692"/>
    </source>
</evidence>
<dbReference type="InterPro" id="IPR012910">
    <property type="entry name" value="Plug_dom"/>
</dbReference>
<dbReference type="Proteomes" id="UP000576082">
    <property type="component" value="Unassembled WGS sequence"/>
</dbReference>
<feature type="signal peptide" evidence="10">
    <location>
        <begin position="1"/>
        <end position="20"/>
    </location>
</feature>
<dbReference type="GO" id="GO:0009279">
    <property type="term" value="C:cell outer membrane"/>
    <property type="evidence" value="ECO:0007669"/>
    <property type="project" value="UniProtKB-SubCell"/>
</dbReference>
<dbReference type="SUPFAM" id="SSF49464">
    <property type="entry name" value="Carboxypeptidase regulatory domain-like"/>
    <property type="match status" value="1"/>
</dbReference>
<evidence type="ECO:0000256" key="6">
    <source>
        <dbReference type="ARBA" id="ARBA00023136"/>
    </source>
</evidence>
<dbReference type="InterPro" id="IPR008969">
    <property type="entry name" value="CarboxyPept-like_regulatory"/>
</dbReference>
<evidence type="ECO:0000256" key="5">
    <source>
        <dbReference type="ARBA" id="ARBA00023077"/>
    </source>
</evidence>
<dbReference type="PANTHER" id="PTHR40980">
    <property type="entry name" value="PLUG DOMAIN-CONTAINING PROTEIN"/>
    <property type="match status" value="1"/>
</dbReference>
<evidence type="ECO:0000259" key="12">
    <source>
        <dbReference type="Pfam" id="PF07715"/>
    </source>
</evidence>
<proteinExistence type="inferred from homology"/>
<dbReference type="Pfam" id="PF07715">
    <property type="entry name" value="Plug"/>
    <property type="match status" value="1"/>
</dbReference>
<protein>
    <submittedName>
        <fullName evidence="13">TonB-dependent receptor plug domain-containing protein</fullName>
    </submittedName>
</protein>
<reference evidence="13 14" key="1">
    <citation type="submission" date="2020-04" db="EMBL/GenBank/DDBJ databases">
        <title>Flammeovirga sp. SR4, a novel species isolated from seawater.</title>
        <authorList>
            <person name="Wang X."/>
        </authorList>
    </citation>
    <scope>NUCLEOTIDE SEQUENCE [LARGE SCALE GENOMIC DNA]</scope>
    <source>
        <strain evidence="13 14">ATCC 23126</strain>
    </source>
</reference>
<evidence type="ECO:0000313" key="13">
    <source>
        <dbReference type="EMBL" id="NME70044.1"/>
    </source>
</evidence>
<keyword evidence="2 8" id="KW-0813">Transport</keyword>
<keyword evidence="5 9" id="KW-0798">TonB box</keyword>
<evidence type="ECO:0000256" key="9">
    <source>
        <dbReference type="RuleBase" id="RU003357"/>
    </source>
</evidence>
<dbReference type="InterPro" id="IPR036942">
    <property type="entry name" value="Beta-barrel_TonB_sf"/>
</dbReference>
<accession>A0A7X9RWS4</accession>
<keyword evidence="7 8" id="KW-0998">Cell outer membrane</keyword>
<dbReference type="AlphaFoldDB" id="A0A7X9RWS4"/>
<gene>
    <name evidence="13" type="ORF">HHU12_18870</name>
</gene>
<evidence type="ECO:0000256" key="3">
    <source>
        <dbReference type="ARBA" id="ARBA00022452"/>
    </source>
</evidence>
<dbReference type="EMBL" id="JABANE010000054">
    <property type="protein sequence ID" value="NME70044.1"/>
    <property type="molecule type" value="Genomic_DNA"/>
</dbReference>